<organism evidence="1 2">
    <name type="scientific">Araneus ventricosus</name>
    <name type="common">Orbweaver spider</name>
    <name type="synonym">Epeira ventricosa</name>
    <dbReference type="NCBI Taxonomy" id="182803"/>
    <lineage>
        <taxon>Eukaryota</taxon>
        <taxon>Metazoa</taxon>
        <taxon>Ecdysozoa</taxon>
        <taxon>Arthropoda</taxon>
        <taxon>Chelicerata</taxon>
        <taxon>Arachnida</taxon>
        <taxon>Araneae</taxon>
        <taxon>Araneomorphae</taxon>
        <taxon>Entelegynae</taxon>
        <taxon>Araneoidea</taxon>
        <taxon>Araneidae</taxon>
        <taxon>Araneus</taxon>
    </lineage>
</organism>
<keyword evidence="2" id="KW-1185">Reference proteome</keyword>
<dbReference type="EMBL" id="BGPR01023903">
    <property type="protein sequence ID" value="GBN91485.1"/>
    <property type="molecule type" value="Genomic_DNA"/>
</dbReference>
<accession>A0A4Y2SX82</accession>
<sequence>MFGFFKNVSKRENRCPSSDSSKLCFARYSKFFTILKNPTLLKTRAQMFFLLSNMIDVLVNVSKMQAVAQLANDFVKMNVDVHVSTKKNLHSVLVPREYGTALIVPVNAEKFLIAQQGVSSIL</sequence>
<comment type="caution">
    <text evidence="1">The sequence shown here is derived from an EMBL/GenBank/DDBJ whole genome shotgun (WGS) entry which is preliminary data.</text>
</comment>
<protein>
    <submittedName>
        <fullName evidence="1">Uncharacterized protein</fullName>
    </submittedName>
</protein>
<evidence type="ECO:0000313" key="2">
    <source>
        <dbReference type="Proteomes" id="UP000499080"/>
    </source>
</evidence>
<evidence type="ECO:0000313" key="1">
    <source>
        <dbReference type="EMBL" id="GBN91485.1"/>
    </source>
</evidence>
<name>A0A4Y2SX82_ARAVE</name>
<gene>
    <name evidence="1" type="ORF">AVEN_272712_1</name>
</gene>
<reference evidence="1 2" key="1">
    <citation type="journal article" date="2019" name="Sci. Rep.">
        <title>Orb-weaving spider Araneus ventricosus genome elucidates the spidroin gene catalogue.</title>
        <authorList>
            <person name="Kono N."/>
            <person name="Nakamura H."/>
            <person name="Ohtoshi R."/>
            <person name="Moran D.A.P."/>
            <person name="Shinohara A."/>
            <person name="Yoshida Y."/>
            <person name="Fujiwara M."/>
            <person name="Mori M."/>
            <person name="Tomita M."/>
            <person name="Arakawa K."/>
        </authorList>
    </citation>
    <scope>NUCLEOTIDE SEQUENCE [LARGE SCALE GENOMIC DNA]</scope>
</reference>
<dbReference type="AlphaFoldDB" id="A0A4Y2SX82"/>
<dbReference type="Proteomes" id="UP000499080">
    <property type="component" value="Unassembled WGS sequence"/>
</dbReference>
<proteinExistence type="predicted"/>